<evidence type="ECO:0000313" key="2">
    <source>
        <dbReference type="Proteomes" id="UP000298860"/>
    </source>
</evidence>
<proteinExistence type="predicted"/>
<accession>A0A4D4JIB4</accession>
<protein>
    <submittedName>
        <fullName evidence="1">Uncharacterized protein</fullName>
    </submittedName>
</protein>
<gene>
    <name evidence="1" type="ORF">GTS_52760</name>
</gene>
<keyword evidence="2" id="KW-1185">Reference proteome</keyword>
<organism evidence="1 2">
    <name type="scientific">Gandjariella thermophila</name>
    <dbReference type="NCBI Taxonomy" id="1931992"/>
    <lineage>
        <taxon>Bacteria</taxon>
        <taxon>Bacillati</taxon>
        <taxon>Actinomycetota</taxon>
        <taxon>Actinomycetes</taxon>
        <taxon>Pseudonocardiales</taxon>
        <taxon>Pseudonocardiaceae</taxon>
        <taxon>Gandjariella</taxon>
    </lineage>
</organism>
<evidence type="ECO:0000313" key="1">
    <source>
        <dbReference type="EMBL" id="GDY33643.1"/>
    </source>
</evidence>
<comment type="caution">
    <text evidence="1">The sequence shown here is derived from an EMBL/GenBank/DDBJ whole genome shotgun (WGS) entry which is preliminary data.</text>
</comment>
<dbReference type="AlphaFoldDB" id="A0A4D4JIB4"/>
<dbReference type="Proteomes" id="UP000298860">
    <property type="component" value="Unassembled WGS sequence"/>
</dbReference>
<sequence length="84" mass="9564">MVSRPEVPHGDVVHSRERIVRERFGGGVVFRMQVSAAKPPLSHSVTGSPQKLHNRPERLTLDGLHYKQFRRRPLTAVEPSKDML</sequence>
<reference evidence="2" key="1">
    <citation type="submission" date="2019-04" db="EMBL/GenBank/DDBJ databases">
        <title>Draft genome sequence of Pseudonocardiaceae bacterium SL3-2-4.</title>
        <authorList>
            <person name="Ningsih F."/>
            <person name="Yokota A."/>
            <person name="Sakai Y."/>
            <person name="Nanatani K."/>
            <person name="Yabe S."/>
            <person name="Oetari A."/>
            <person name="Sjamsuridzal W."/>
        </authorList>
    </citation>
    <scope>NUCLEOTIDE SEQUENCE [LARGE SCALE GENOMIC DNA]</scope>
    <source>
        <strain evidence="2">SL3-2-4</strain>
    </source>
</reference>
<name>A0A4D4JIB4_9PSEU</name>
<dbReference type="EMBL" id="BJFL01000049">
    <property type="protein sequence ID" value="GDY33643.1"/>
    <property type="molecule type" value="Genomic_DNA"/>
</dbReference>